<keyword evidence="3" id="KW-1185">Reference proteome</keyword>
<dbReference type="Proteomes" id="UP000693941">
    <property type="component" value="Chromosome"/>
</dbReference>
<sequence length="56" mass="5787">MGVKGAESLAKEMDGPLIKLKYFFGGIFLSDANDAPPQLDRGLNGTVGGAASISFL</sequence>
<dbReference type="Proteomes" id="UP000694036">
    <property type="component" value="Chromosome"/>
</dbReference>
<accession>A0A8F5BYL1</accession>
<evidence type="ECO:0000313" key="2">
    <source>
        <dbReference type="EMBL" id="QXJ33852.1"/>
    </source>
</evidence>
<reference evidence="2 3" key="1">
    <citation type="journal article" date="2021" name="Environ. Microbiol.">
        <title>New insights into the diversity and evolution of the archaeal mobilome from three complete genomes of Saccharolobus shibatae.</title>
        <authorList>
            <person name="Medvedeva S."/>
            <person name="Brandt D."/>
            <person name="Cvirkaite-Krupovic V."/>
            <person name="Liu Y."/>
            <person name="Severinov K."/>
            <person name="Ishino S."/>
            <person name="Ishino Y."/>
            <person name="Prangishvili D."/>
            <person name="Kalinowski J."/>
            <person name="Krupovic M."/>
        </authorList>
    </citation>
    <scope>NUCLEOTIDE SEQUENCE [LARGE SCALE GENOMIC DNA]</scope>
    <source>
        <strain evidence="1">BEU9</strain>
        <strain evidence="2 3">S38A</strain>
    </source>
</reference>
<dbReference type="EMBL" id="CP077715">
    <property type="protein sequence ID" value="QXJ30817.1"/>
    <property type="molecule type" value="Genomic_DNA"/>
</dbReference>
<dbReference type="EMBL" id="CP077713">
    <property type="protein sequence ID" value="QXJ33852.1"/>
    <property type="molecule type" value="Genomic_DNA"/>
</dbReference>
<dbReference type="GeneID" id="65559022"/>
<evidence type="ECO:0000313" key="3">
    <source>
        <dbReference type="Proteomes" id="UP000694036"/>
    </source>
</evidence>
<dbReference type="AlphaFoldDB" id="A0A8F5BYL1"/>
<evidence type="ECO:0000313" key="1">
    <source>
        <dbReference type="EMBL" id="QXJ30817.1"/>
    </source>
</evidence>
<gene>
    <name evidence="1" type="ORF">J5U21_00466</name>
    <name evidence="2" type="ORF">J5U22_00397</name>
</gene>
<name>A0A8F5BYL1_9CREN</name>
<organism evidence="2 3">
    <name type="scientific">Saccharolobus shibatae</name>
    <dbReference type="NCBI Taxonomy" id="2286"/>
    <lineage>
        <taxon>Archaea</taxon>
        <taxon>Thermoproteota</taxon>
        <taxon>Thermoprotei</taxon>
        <taxon>Sulfolobales</taxon>
        <taxon>Sulfolobaceae</taxon>
        <taxon>Saccharolobus</taxon>
    </lineage>
</organism>
<dbReference type="RefSeq" id="WP_218259254.1">
    <property type="nucleotide sequence ID" value="NZ_CP077713.1"/>
</dbReference>
<protein>
    <submittedName>
        <fullName evidence="2">Uncharacterized protein</fullName>
    </submittedName>
</protein>
<proteinExistence type="predicted"/>